<reference evidence="1 2" key="1">
    <citation type="submission" date="2010-02" db="EMBL/GenBank/DDBJ databases">
        <authorList>
            <person name="Weinstock G."/>
            <person name="Sodergren E."/>
            <person name="Clifton S."/>
            <person name="Fulton L."/>
            <person name="Fulton B."/>
            <person name="Courtney L."/>
            <person name="Fronick C."/>
            <person name="Harrison M."/>
            <person name="Strong C."/>
            <person name="Farmer C."/>
            <person name="Delahaunty K."/>
            <person name="Markovic C."/>
            <person name="Hall O."/>
            <person name="Minx P."/>
            <person name="Tomlinson C."/>
            <person name="Mitreva M."/>
            <person name="Nelson J."/>
            <person name="Hou S."/>
            <person name="Wollam A."/>
            <person name="Pepin K.H."/>
            <person name="Johnson M."/>
            <person name="Bhonagiri V."/>
            <person name="Zhang X."/>
            <person name="Suruliraj S."/>
            <person name="Warren W."/>
            <person name="Chinwalla A."/>
            <person name="Mardis E.R."/>
            <person name="Wilson R.K."/>
        </authorList>
    </citation>
    <scope>NUCLEOTIDE SEQUENCE [LARGE SCALE GENOMIC DNA]</scope>
    <source>
        <strain evidence="1 2">ATCC 29315</strain>
    </source>
</reference>
<name>D4DN43_NEIEG</name>
<accession>D4DN43</accession>
<dbReference type="Proteomes" id="UP000005536">
    <property type="component" value="Unassembled WGS sequence"/>
</dbReference>
<sequence>MRYGFALCQKRAGGLGICFFQTASRPVCRPAAYFFYLLDKRPSEKPVLLFRRPFTTKERINALPAYI</sequence>
<gene>
    <name evidence="1" type="ORF">NEIELOOT_00467</name>
</gene>
<proteinExistence type="predicted"/>
<dbReference type="AlphaFoldDB" id="D4DN43"/>
<organism evidence="1 2">
    <name type="scientific">Neisseria elongata subsp. glycolytica ATCC 29315</name>
    <dbReference type="NCBI Taxonomy" id="546263"/>
    <lineage>
        <taxon>Bacteria</taxon>
        <taxon>Pseudomonadati</taxon>
        <taxon>Pseudomonadota</taxon>
        <taxon>Betaproteobacteria</taxon>
        <taxon>Neisseriales</taxon>
        <taxon>Neisseriaceae</taxon>
        <taxon>Neisseria</taxon>
    </lineage>
</organism>
<protein>
    <submittedName>
        <fullName evidence="1">Uncharacterized protein</fullName>
    </submittedName>
</protein>
<comment type="caution">
    <text evidence="1">The sequence shown here is derived from an EMBL/GenBank/DDBJ whole genome shotgun (WGS) entry which is preliminary data.</text>
</comment>
<evidence type="ECO:0000313" key="2">
    <source>
        <dbReference type="Proteomes" id="UP000005536"/>
    </source>
</evidence>
<dbReference type="EMBL" id="ADBF01000012">
    <property type="protein sequence ID" value="EFE50761.1"/>
    <property type="molecule type" value="Genomic_DNA"/>
</dbReference>
<evidence type="ECO:0000313" key="1">
    <source>
        <dbReference type="EMBL" id="EFE50761.1"/>
    </source>
</evidence>